<evidence type="ECO:0000313" key="1">
    <source>
        <dbReference type="EMBL" id="TKC09718.1"/>
    </source>
</evidence>
<sequence length="61" mass="7116">MYEKAELEEALRAIKSTLGKCEKVVLKLKENSAQYTLMIRRIDAFRISAELIQRELDRSTD</sequence>
<protein>
    <submittedName>
        <fullName evidence="1">Uncharacterized protein</fullName>
    </submittedName>
</protein>
<dbReference type="EMBL" id="SWBQ01000001">
    <property type="protein sequence ID" value="TKC09718.1"/>
    <property type="molecule type" value="Genomic_DNA"/>
</dbReference>
<dbReference type="AlphaFoldDB" id="A0A4U1CV74"/>
<dbReference type="OrthoDB" id="773244at2"/>
<evidence type="ECO:0000313" key="2">
    <source>
        <dbReference type="Proteomes" id="UP000307244"/>
    </source>
</evidence>
<reference evidence="1 2" key="1">
    <citation type="submission" date="2019-04" db="EMBL/GenBank/DDBJ databases">
        <title>Pedobacter sp. RP-3-15 sp. nov., isolated from Arctic soil.</title>
        <authorList>
            <person name="Dahal R.H."/>
            <person name="Kim D.-U."/>
        </authorList>
    </citation>
    <scope>NUCLEOTIDE SEQUENCE [LARGE SCALE GENOMIC DNA]</scope>
    <source>
        <strain evidence="1 2">RP-3-15</strain>
    </source>
</reference>
<dbReference type="Proteomes" id="UP000307244">
    <property type="component" value="Unassembled WGS sequence"/>
</dbReference>
<keyword evidence="2" id="KW-1185">Reference proteome</keyword>
<gene>
    <name evidence="1" type="ORF">FA047_01550</name>
</gene>
<accession>A0A4U1CV74</accession>
<comment type="caution">
    <text evidence="1">The sequence shown here is derived from an EMBL/GenBank/DDBJ whole genome shotgun (WGS) entry which is preliminary data.</text>
</comment>
<organism evidence="1 2">
    <name type="scientific">Pedobacter frigoris</name>
    <dbReference type="NCBI Taxonomy" id="2571272"/>
    <lineage>
        <taxon>Bacteria</taxon>
        <taxon>Pseudomonadati</taxon>
        <taxon>Bacteroidota</taxon>
        <taxon>Sphingobacteriia</taxon>
        <taxon>Sphingobacteriales</taxon>
        <taxon>Sphingobacteriaceae</taxon>
        <taxon>Pedobacter</taxon>
    </lineage>
</organism>
<name>A0A4U1CV74_9SPHI</name>
<proteinExistence type="predicted"/>